<evidence type="ECO:0000313" key="4">
    <source>
        <dbReference type="EMBL" id="CAL4766277.1"/>
    </source>
</evidence>
<name>A0A9P1FLM6_9DINO</name>
<comment type="caution">
    <text evidence="2">The sequence shown here is derived from an EMBL/GenBank/DDBJ whole genome shotgun (WGS) entry which is preliminary data.</text>
</comment>
<dbReference type="EMBL" id="CAMXCT010000447">
    <property type="protein sequence ID" value="CAI3978965.1"/>
    <property type="molecule type" value="Genomic_DNA"/>
</dbReference>
<evidence type="ECO:0000313" key="3">
    <source>
        <dbReference type="EMBL" id="CAL1132340.1"/>
    </source>
</evidence>
<reference evidence="2" key="1">
    <citation type="submission" date="2022-10" db="EMBL/GenBank/DDBJ databases">
        <authorList>
            <person name="Chen Y."/>
            <person name="Dougan E. K."/>
            <person name="Chan C."/>
            <person name="Rhodes N."/>
            <person name="Thang M."/>
        </authorList>
    </citation>
    <scope>NUCLEOTIDE SEQUENCE</scope>
</reference>
<evidence type="ECO:0000313" key="2">
    <source>
        <dbReference type="EMBL" id="CAI3978965.1"/>
    </source>
</evidence>
<gene>
    <name evidence="2" type="ORF">C1SCF055_LOCUS6953</name>
</gene>
<reference evidence="3" key="2">
    <citation type="submission" date="2024-04" db="EMBL/GenBank/DDBJ databases">
        <authorList>
            <person name="Chen Y."/>
            <person name="Shah S."/>
            <person name="Dougan E. K."/>
            <person name="Thang M."/>
            <person name="Chan C."/>
        </authorList>
    </citation>
    <scope>NUCLEOTIDE SEQUENCE [LARGE SCALE GENOMIC DNA]</scope>
</reference>
<dbReference type="EMBL" id="CAMXCT030000447">
    <property type="protein sequence ID" value="CAL4766277.1"/>
    <property type="molecule type" value="Genomic_DNA"/>
</dbReference>
<protein>
    <submittedName>
        <fullName evidence="4">Ubiquitin-conjugating enzyme E2 23</fullName>
    </submittedName>
</protein>
<organism evidence="2">
    <name type="scientific">Cladocopium goreaui</name>
    <dbReference type="NCBI Taxonomy" id="2562237"/>
    <lineage>
        <taxon>Eukaryota</taxon>
        <taxon>Sar</taxon>
        <taxon>Alveolata</taxon>
        <taxon>Dinophyceae</taxon>
        <taxon>Suessiales</taxon>
        <taxon>Symbiodiniaceae</taxon>
        <taxon>Cladocopium</taxon>
    </lineage>
</organism>
<proteinExistence type="predicted"/>
<feature type="region of interest" description="Disordered" evidence="1">
    <location>
        <begin position="91"/>
        <end position="127"/>
    </location>
</feature>
<dbReference type="Proteomes" id="UP001152797">
    <property type="component" value="Unassembled WGS sequence"/>
</dbReference>
<dbReference type="EMBL" id="CAMXCT020000447">
    <property type="protein sequence ID" value="CAL1132340.1"/>
    <property type="molecule type" value="Genomic_DNA"/>
</dbReference>
<dbReference type="AlphaFoldDB" id="A0A9P1FLM6"/>
<sequence>MEFDQLAEKEASPVVFPLPHDAAQELGLTSDAGRRFQEQLQDLQEQLEAARLQGSVQQTSTVGCDPGVPGVPQEDAPKMYFYVVQHLPQMETGGSSSSTSRPETLALDTFDEDHEPLDHKFVDSPSPAPKVLMRAVRLGN</sequence>
<evidence type="ECO:0000256" key="1">
    <source>
        <dbReference type="SAM" id="MobiDB-lite"/>
    </source>
</evidence>
<feature type="compositionally biased region" description="Polar residues" evidence="1">
    <location>
        <begin position="92"/>
        <end position="102"/>
    </location>
</feature>
<accession>A0A9P1FLM6</accession>
<evidence type="ECO:0000313" key="5">
    <source>
        <dbReference type="Proteomes" id="UP001152797"/>
    </source>
</evidence>
<keyword evidence="5" id="KW-1185">Reference proteome</keyword>